<evidence type="ECO:0000256" key="1">
    <source>
        <dbReference type="SAM" id="MobiDB-lite"/>
    </source>
</evidence>
<gene>
    <name evidence="2" type="ORF">THAOC_33412</name>
</gene>
<protein>
    <submittedName>
        <fullName evidence="2">Uncharacterized protein</fullName>
    </submittedName>
</protein>
<dbReference type="AlphaFoldDB" id="K0R738"/>
<feature type="region of interest" description="Disordered" evidence="1">
    <location>
        <begin position="522"/>
        <end position="575"/>
    </location>
</feature>
<organism evidence="2 3">
    <name type="scientific">Thalassiosira oceanica</name>
    <name type="common">Marine diatom</name>
    <dbReference type="NCBI Taxonomy" id="159749"/>
    <lineage>
        <taxon>Eukaryota</taxon>
        <taxon>Sar</taxon>
        <taxon>Stramenopiles</taxon>
        <taxon>Ochrophyta</taxon>
        <taxon>Bacillariophyta</taxon>
        <taxon>Coscinodiscophyceae</taxon>
        <taxon>Thalassiosirophycidae</taxon>
        <taxon>Thalassiosirales</taxon>
        <taxon>Thalassiosiraceae</taxon>
        <taxon>Thalassiosira</taxon>
    </lineage>
</organism>
<dbReference type="EMBL" id="AGNL01046573">
    <property type="protein sequence ID" value="EJK47844.1"/>
    <property type="molecule type" value="Genomic_DNA"/>
</dbReference>
<feature type="compositionally biased region" description="Polar residues" evidence="1">
    <location>
        <begin position="603"/>
        <end position="613"/>
    </location>
</feature>
<name>K0R738_THAOC</name>
<dbReference type="OMA" id="KHTNAAT"/>
<accession>K0R738</accession>
<evidence type="ECO:0000313" key="3">
    <source>
        <dbReference type="Proteomes" id="UP000266841"/>
    </source>
</evidence>
<feature type="compositionally biased region" description="Basic and acidic residues" evidence="1">
    <location>
        <begin position="100"/>
        <end position="118"/>
    </location>
</feature>
<proteinExistence type="predicted"/>
<feature type="region of interest" description="Disordered" evidence="1">
    <location>
        <begin position="598"/>
        <end position="620"/>
    </location>
</feature>
<sequence>MASAERNAEIWSTRLQREILALESKDDGPNKIELLPPFIKTIGHILNLEGGIAKVEFQVDVEVNNEIREVESEEEAAEQASATGNDEEESSKTAPAGNESKTKPEQQNDHGETETKKEGSVIILVLDASLYWKPDASNSEPPTSPQCYPFIKPLAILKDGSSLFSGGSTVENGDEIDIDLDWTPSIHLSDAVMNVALKIRECVKRGEPLHPAKRVYHDEGFSGSLLREAREAKESILETKKAVGAMFSTISAKGSTFAAKSSKGFLKIGETLSTSLNELASVDERNDVGLEGPSPESPAEVITKKNRPKFVVAAMAKAPKDKELPFSKSKPTAGSMFSRFAQSAKSVMEETFLMITDKFVIEFKSNKLNIGTGTVTFIITIDQMAKLKFRREESLSLFFKLAPDDPLVYMCPDSAYAVQDIQSVLKRHGVKGKHTNAATQKAVQMALNLVALIQHKEKELIDHPTTDRVNEIMDLYRQAAEKFESAGDPRHSEVMSHMQRFLSQQFTTSILDGTFIQETKKDATTSVSTPVGEVLEQPSYNLSNEDDEDDDADRVSPVKTDGAPEKTGGGQEDPTLKNMEMMMKEACADLSDLGMKDDEINDILTSPPKQSSGEDGLAEHDDAFAELDAMLSDADKELNELLSS</sequence>
<dbReference type="Proteomes" id="UP000266841">
    <property type="component" value="Unassembled WGS sequence"/>
</dbReference>
<feature type="region of interest" description="Disordered" evidence="1">
    <location>
        <begin position="68"/>
        <end position="118"/>
    </location>
</feature>
<dbReference type="OrthoDB" id="41148at2759"/>
<evidence type="ECO:0000313" key="2">
    <source>
        <dbReference type="EMBL" id="EJK47844.1"/>
    </source>
</evidence>
<keyword evidence="3" id="KW-1185">Reference proteome</keyword>
<reference evidence="2 3" key="1">
    <citation type="journal article" date="2012" name="Genome Biol.">
        <title>Genome and low-iron response of an oceanic diatom adapted to chronic iron limitation.</title>
        <authorList>
            <person name="Lommer M."/>
            <person name="Specht M."/>
            <person name="Roy A.S."/>
            <person name="Kraemer L."/>
            <person name="Andreson R."/>
            <person name="Gutowska M.A."/>
            <person name="Wolf J."/>
            <person name="Bergner S.V."/>
            <person name="Schilhabel M.B."/>
            <person name="Klostermeier U.C."/>
            <person name="Beiko R.G."/>
            <person name="Rosenstiel P."/>
            <person name="Hippler M."/>
            <person name="Laroche J."/>
        </authorList>
    </citation>
    <scope>NUCLEOTIDE SEQUENCE [LARGE SCALE GENOMIC DNA]</scope>
    <source>
        <strain evidence="2 3">CCMP1005</strain>
    </source>
</reference>
<dbReference type="eggNOG" id="ENOG502SBA9">
    <property type="taxonomic scope" value="Eukaryota"/>
</dbReference>
<comment type="caution">
    <text evidence="2">The sequence shown here is derived from an EMBL/GenBank/DDBJ whole genome shotgun (WGS) entry which is preliminary data.</text>
</comment>